<dbReference type="EMBL" id="CP041636">
    <property type="protein sequence ID" value="QDO97291.1"/>
    <property type="molecule type" value="Genomic_DNA"/>
</dbReference>
<sequence length="215" mass="24617">MPDRLDRLRDRADRLYRPRQGVKAGGMTDTPSRDPAPGRSTFSTASTLRRDFTAADCREPAIRHLHDYWQRQRGMHRFPARNELDPIDMKPALGGITIFEIHPKADGGFRFRYRLIGSAIVARDGFDMTGRFLDELPLLQYRALLLGRLEMLARDPAPVLVHNKQFYDERWYDYEAIWLPLASDHENADMLMACQIFARTPSSHVGLPVVGKPGI</sequence>
<evidence type="ECO:0000313" key="2">
    <source>
        <dbReference type="EMBL" id="QDO97291.1"/>
    </source>
</evidence>
<reference evidence="2 3" key="1">
    <citation type="submission" date="2019-07" db="EMBL/GenBank/DDBJ databases">
        <title>Genome sequencing for Ferrovibrio sp. K5.</title>
        <authorList>
            <person name="Park S.-J."/>
        </authorList>
    </citation>
    <scope>NUCLEOTIDE SEQUENCE [LARGE SCALE GENOMIC DNA]</scope>
    <source>
        <strain evidence="2 3">K5</strain>
    </source>
</reference>
<keyword evidence="3" id="KW-1185">Reference proteome</keyword>
<feature type="region of interest" description="Disordered" evidence="1">
    <location>
        <begin position="1"/>
        <end position="43"/>
    </location>
</feature>
<dbReference type="OrthoDB" id="7351187at2"/>
<evidence type="ECO:0000313" key="3">
    <source>
        <dbReference type="Proteomes" id="UP000317496"/>
    </source>
</evidence>
<dbReference type="InterPro" id="IPR009922">
    <property type="entry name" value="DUF1457"/>
</dbReference>
<name>A0A516H0I6_9PROT</name>
<protein>
    <submittedName>
        <fullName evidence="2">PAS domain-containing protein</fullName>
    </submittedName>
</protein>
<proteinExistence type="predicted"/>
<accession>A0A516H0I6</accession>
<organism evidence="2 3">
    <name type="scientific">Ferrovibrio terrae</name>
    <dbReference type="NCBI Taxonomy" id="2594003"/>
    <lineage>
        <taxon>Bacteria</taxon>
        <taxon>Pseudomonadati</taxon>
        <taxon>Pseudomonadota</taxon>
        <taxon>Alphaproteobacteria</taxon>
        <taxon>Rhodospirillales</taxon>
        <taxon>Rhodospirillaceae</taxon>
        <taxon>Ferrovibrio</taxon>
    </lineage>
</organism>
<dbReference type="Proteomes" id="UP000317496">
    <property type="component" value="Chromosome"/>
</dbReference>
<gene>
    <name evidence="2" type="ORF">FNB15_08425</name>
</gene>
<dbReference type="Pfam" id="PF07310">
    <property type="entry name" value="PAS_5"/>
    <property type="match status" value="1"/>
</dbReference>
<dbReference type="KEGG" id="fer:FNB15_08425"/>
<dbReference type="AlphaFoldDB" id="A0A516H0I6"/>
<evidence type="ECO:0000256" key="1">
    <source>
        <dbReference type="SAM" id="MobiDB-lite"/>
    </source>
</evidence>
<feature type="compositionally biased region" description="Basic and acidic residues" evidence="1">
    <location>
        <begin position="1"/>
        <end position="16"/>
    </location>
</feature>